<dbReference type="EMBL" id="DVNA01000148">
    <property type="protein sequence ID" value="HIU55471.1"/>
    <property type="molecule type" value="Genomic_DNA"/>
</dbReference>
<organism evidence="4 5">
    <name type="scientific">Candidatus Gallibacteroides avistercoris</name>
    <dbReference type="NCBI Taxonomy" id="2840833"/>
    <lineage>
        <taxon>Bacteria</taxon>
        <taxon>Pseudomonadati</taxon>
        <taxon>Bacteroidota</taxon>
        <taxon>Bacteroidia</taxon>
        <taxon>Bacteroidales</taxon>
        <taxon>Bacteroidaceae</taxon>
        <taxon>Bacteroidaceae incertae sedis</taxon>
        <taxon>Candidatus Gallibacteroides</taxon>
    </lineage>
</organism>
<dbReference type="InterPro" id="IPR011990">
    <property type="entry name" value="TPR-like_helical_dom_sf"/>
</dbReference>
<dbReference type="SUPFAM" id="SSF48452">
    <property type="entry name" value="TPR-like"/>
    <property type="match status" value="1"/>
</dbReference>
<dbReference type="AlphaFoldDB" id="A0A9D1M858"/>
<accession>A0A9D1M858</accession>
<feature type="repeat" description="TPR" evidence="3">
    <location>
        <begin position="530"/>
        <end position="563"/>
    </location>
</feature>
<dbReference type="PANTHER" id="PTHR44943">
    <property type="entry name" value="CELLULOSE SYNTHASE OPERON PROTEIN C"/>
    <property type="match status" value="1"/>
</dbReference>
<evidence type="ECO:0000313" key="4">
    <source>
        <dbReference type="EMBL" id="HIU55471.1"/>
    </source>
</evidence>
<dbReference type="Gene3D" id="1.25.40.10">
    <property type="entry name" value="Tetratricopeptide repeat domain"/>
    <property type="match status" value="2"/>
</dbReference>
<keyword evidence="1" id="KW-0677">Repeat</keyword>
<evidence type="ECO:0008006" key="6">
    <source>
        <dbReference type="Google" id="ProtNLM"/>
    </source>
</evidence>
<name>A0A9D1M858_9BACT</name>
<dbReference type="InterPro" id="IPR019734">
    <property type="entry name" value="TPR_rpt"/>
</dbReference>
<feature type="repeat" description="TPR" evidence="3">
    <location>
        <begin position="598"/>
        <end position="631"/>
    </location>
</feature>
<dbReference type="InterPro" id="IPR051685">
    <property type="entry name" value="Ycf3/AcsC/BcsC/TPR_MFPF"/>
</dbReference>
<sequence length="736" mass="86133">MDSIKIKNNLEKIYNLLQERRLKESFVLLKLFSDTLQQWTFSDKLAEMETSYRYMIHYMLDGFQDPKRAQIYNGLILSAYTLADKMTDCLLEKEASTLYYNRRRYRQAQPGFSVEEQFRRAEKSAEALALNQLAPEASDREALLRADEREEAELFLDVWTDYPPSEQDIEWMKTLLVPHTLSDIRLSLVVTAVTLSLLHRYHEQKLVWLLSAYGYPSALVRQRALVGALLVIYRNPDRVRLSSTLCSMLEAMAEDTNLKRDVCNIFMQLIKSRETEKVSRKFTEEILPEMMKLGPSVYGKISQEDLMNDIGALDKNPEWQEILDRSGVGDKLKEMSELQMEGVDVFMSTFSNLKSFPFFNELSNWFLPFHAEHSSLRPLFGEHPSQNILKKVLESSVFLCNSDKYSFALTVSQVSAAQREMMLGQFIPDGSDMNELMKEESGLKSAPQDETSSNQYIQDLYRFFKLHPRKGEFDDPFVGNPNFYRDPLLRQLFDTDENLRIIAEFLLKKEYYDEALEIFIRLSDQDQSDGELFQKTGYCHQMLRQYSEALEAYLKADMIHPDSFWTIRRIASCYRSLKKPEMALEYYRRADALRPDNLAIEMNIGHCYFEQKQYLKALQHYFKVDYLDPQNPRAWRPIAWCSFLEKKNEQARRYYEKILADKPTAQDYMNAGHVEFVSAHMKAALELYRQSIEKGGSDLEHFLSAFRQDEPELKQQGVSPEDIPILLDQLMYSVKR</sequence>
<dbReference type="Pfam" id="PF14559">
    <property type="entry name" value="TPR_19"/>
    <property type="match status" value="1"/>
</dbReference>
<dbReference type="SMART" id="SM00028">
    <property type="entry name" value="TPR"/>
    <property type="match status" value="4"/>
</dbReference>
<feature type="repeat" description="TPR" evidence="3">
    <location>
        <begin position="564"/>
        <end position="597"/>
    </location>
</feature>
<dbReference type="PANTHER" id="PTHR44943:SF8">
    <property type="entry name" value="TPR REPEAT-CONTAINING PROTEIN MJ0263"/>
    <property type="match status" value="1"/>
</dbReference>
<dbReference type="PROSITE" id="PS50005">
    <property type="entry name" value="TPR"/>
    <property type="match status" value="3"/>
</dbReference>
<reference evidence="4" key="1">
    <citation type="submission" date="2020-10" db="EMBL/GenBank/DDBJ databases">
        <authorList>
            <person name="Gilroy R."/>
        </authorList>
    </citation>
    <scope>NUCLEOTIDE SEQUENCE</scope>
    <source>
        <strain evidence="4">CHK158-818</strain>
    </source>
</reference>
<keyword evidence="2 3" id="KW-0802">TPR repeat</keyword>
<evidence type="ECO:0000256" key="2">
    <source>
        <dbReference type="ARBA" id="ARBA00022803"/>
    </source>
</evidence>
<dbReference type="Proteomes" id="UP000824112">
    <property type="component" value="Unassembled WGS sequence"/>
</dbReference>
<reference evidence="4" key="2">
    <citation type="journal article" date="2021" name="PeerJ">
        <title>Extensive microbial diversity within the chicken gut microbiome revealed by metagenomics and culture.</title>
        <authorList>
            <person name="Gilroy R."/>
            <person name="Ravi A."/>
            <person name="Getino M."/>
            <person name="Pursley I."/>
            <person name="Horton D.L."/>
            <person name="Alikhan N.F."/>
            <person name="Baker D."/>
            <person name="Gharbi K."/>
            <person name="Hall N."/>
            <person name="Watson M."/>
            <person name="Adriaenssens E.M."/>
            <person name="Foster-Nyarko E."/>
            <person name="Jarju S."/>
            <person name="Secka A."/>
            <person name="Antonio M."/>
            <person name="Oren A."/>
            <person name="Chaudhuri R.R."/>
            <person name="La Ragione R."/>
            <person name="Hildebrand F."/>
            <person name="Pallen M.J."/>
        </authorList>
    </citation>
    <scope>NUCLEOTIDE SEQUENCE</scope>
    <source>
        <strain evidence="4">CHK158-818</strain>
    </source>
</reference>
<evidence type="ECO:0000313" key="5">
    <source>
        <dbReference type="Proteomes" id="UP000824112"/>
    </source>
</evidence>
<gene>
    <name evidence="4" type="ORF">IAB03_06685</name>
</gene>
<evidence type="ECO:0000256" key="1">
    <source>
        <dbReference type="ARBA" id="ARBA00022737"/>
    </source>
</evidence>
<comment type="caution">
    <text evidence="4">The sequence shown here is derived from an EMBL/GenBank/DDBJ whole genome shotgun (WGS) entry which is preliminary data.</text>
</comment>
<protein>
    <recommendedName>
        <fullName evidence="6">Tetratricopeptide repeat protein</fullName>
    </recommendedName>
</protein>
<proteinExistence type="predicted"/>
<evidence type="ECO:0000256" key="3">
    <source>
        <dbReference type="PROSITE-ProRule" id="PRU00339"/>
    </source>
</evidence>